<keyword evidence="2" id="KW-1185">Reference proteome</keyword>
<accession>A0AAJ0FVW5</accession>
<organism evidence="1 2">
    <name type="scientific">Conoideocrella luteorostrata</name>
    <dbReference type="NCBI Taxonomy" id="1105319"/>
    <lineage>
        <taxon>Eukaryota</taxon>
        <taxon>Fungi</taxon>
        <taxon>Dikarya</taxon>
        <taxon>Ascomycota</taxon>
        <taxon>Pezizomycotina</taxon>
        <taxon>Sordariomycetes</taxon>
        <taxon>Hypocreomycetidae</taxon>
        <taxon>Hypocreales</taxon>
        <taxon>Clavicipitaceae</taxon>
        <taxon>Conoideocrella</taxon>
    </lineage>
</organism>
<proteinExistence type="predicted"/>
<dbReference type="AlphaFoldDB" id="A0AAJ0FVW5"/>
<gene>
    <name evidence="1" type="ORF">QQS21_011419</name>
</gene>
<protein>
    <submittedName>
        <fullName evidence="1">Uncharacterized protein</fullName>
    </submittedName>
</protein>
<evidence type="ECO:0000313" key="1">
    <source>
        <dbReference type="EMBL" id="KAK2590895.1"/>
    </source>
</evidence>
<dbReference type="EMBL" id="JASWJB010000385">
    <property type="protein sequence ID" value="KAK2590895.1"/>
    <property type="molecule type" value="Genomic_DNA"/>
</dbReference>
<name>A0AAJ0FVW5_9HYPO</name>
<dbReference type="Proteomes" id="UP001251528">
    <property type="component" value="Unassembled WGS sequence"/>
</dbReference>
<sequence length="135" mass="14284">MESTPDGNVKHGVVVPVPLVKVSQFDDVPMTELDAVTVFGLQTGVTVTVVTRTLVFRADVAGLGSYVVMASEDCKAVVASDDDDEFWPDQGVLVKEVVVVDHKLVSVAVTISEVLFGSAVSVDATTLVDHVVRVT</sequence>
<evidence type="ECO:0000313" key="2">
    <source>
        <dbReference type="Proteomes" id="UP001251528"/>
    </source>
</evidence>
<reference evidence="1" key="1">
    <citation type="submission" date="2023-06" db="EMBL/GenBank/DDBJ databases">
        <title>Conoideocrella luteorostrata (Hypocreales: Clavicipitaceae), a potential biocontrol fungus for elongate hemlock scale in United States Christmas tree production areas.</title>
        <authorList>
            <person name="Barrett H."/>
            <person name="Lovett B."/>
            <person name="Macias A.M."/>
            <person name="Stajich J.E."/>
            <person name="Kasson M.T."/>
        </authorList>
    </citation>
    <scope>NUCLEOTIDE SEQUENCE</scope>
    <source>
        <strain evidence="1">ARSEF 14590</strain>
    </source>
</reference>
<comment type="caution">
    <text evidence="1">The sequence shown here is derived from an EMBL/GenBank/DDBJ whole genome shotgun (WGS) entry which is preliminary data.</text>
</comment>